<gene>
    <name evidence="2" type="ORF">HMPREF2130_00345</name>
</gene>
<feature type="domain" description="Isochorismatase-like" evidence="1">
    <location>
        <begin position="8"/>
        <end position="156"/>
    </location>
</feature>
<dbReference type="Gene3D" id="3.40.50.850">
    <property type="entry name" value="Isochorismatase-like"/>
    <property type="match status" value="1"/>
</dbReference>
<name>A0A095ZDA6_9BURK</name>
<keyword evidence="3" id="KW-1185">Reference proteome</keyword>
<evidence type="ECO:0000313" key="3">
    <source>
        <dbReference type="Proteomes" id="UP000029629"/>
    </source>
</evidence>
<accession>A0A095ZDA6</accession>
<protein>
    <recommendedName>
        <fullName evidence="1">Isochorismatase-like domain-containing protein</fullName>
    </recommendedName>
</protein>
<dbReference type="RefSeq" id="WP_018025465.1">
    <property type="nucleotide sequence ID" value="NZ_JRNI01000001.1"/>
</dbReference>
<dbReference type="PANTHER" id="PTHR14119:SF3">
    <property type="entry name" value="ISOCHORISMATASE DOMAIN-CONTAINING PROTEIN 2"/>
    <property type="match status" value="1"/>
</dbReference>
<dbReference type="InterPro" id="IPR000868">
    <property type="entry name" value="Isochorismatase-like_dom"/>
</dbReference>
<dbReference type="PANTHER" id="PTHR14119">
    <property type="entry name" value="HYDROLASE"/>
    <property type="match status" value="1"/>
</dbReference>
<dbReference type="Pfam" id="PF00857">
    <property type="entry name" value="Isochorismatase"/>
    <property type="match status" value="1"/>
</dbReference>
<dbReference type="AlphaFoldDB" id="A0A095ZDA6"/>
<dbReference type="GeneID" id="93426912"/>
<comment type="caution">
    <text evidence="2">The sequence shown here is derived from an EMBL/GenBank/DDBJ whole genome shotgun (WGS) entry which is preliminary data.</text>
</comment>
<dbReference type="Proteomes" id="UP000029629">
    <property type="component" value="Unassembled WGS sequence"/>
</dbReference>
<sequence>MRIQFDKAALLIVDVQDSLLPYIHQAEQMHAKVLWLCKLAEYLKLPTVISEHCVDKIGGTNQAVSAAAAGAQVFQKRSFSAVRDGLVERTLLKDKAHVIVCGMESHVCVLQTCLDLLAKGKTVYLVRDAVSSRKRSNIKLAMARLRQAGAIVVSTEMVAFELMASADHPSFSSVLKQLIK</sequence>
<evidence type="ECO:0000259" key="1">
    <source>
        <dbReference type="Pfam" id="PF00857"/>
    </source>
</evidence>
<dbReference type="SUPFAM" id="SSF52499">
    <property type="entry name" value="Isochorismatase-like hydrolases"/>
    <property type="match status" value="1"/>
</dbReference>
<dbReference type="EMBL" id="JRNI01000001">
    <property type="protein sequence ID" value="KGF32638.1"/>
    <property type="molecule type" value="Genomic_DNA"/>
</dbReference>
<organism evidence="2 3">
    <name type="scientific">Oligella urethralis DNF00040</name>
    <dbReference type="NCBI Taxonomy" id="1401065"/>
    <lineage>
        <taxon>Bacteria</taxon>
        <taxon>Pseudomonadati</taxon>
        <taxon>Pseudomonadota</taxon>
        <taxon>Betaproteobacteria</taxon>
        <taxon>Burkholderiales</taxon>
        <taxon>Alcaligenaceae</taxon>
        <taxon>Oligella</taxon>
    </lineage>
</organism>
<proteinExistence type="predicted"/>
<dbReference type="eggNOG" id="COG1335">
    <property type="taxonomic scope" value="Bacteria"/>
</dbReference>
<evidence type="ECO:0000313" key="2">
    <source>
        <dbReference type="EMBL" id="KGF32638.1"/>
    </source>
</evidence>
<dbReference type="InterPro" id="IPR050993">
    <property type="entry name" value="Isochorismatase_domain"/>
</dbReference>
<reference evidence="2 3" key="1">
    <citation type="submission" date="2014-07" db="EMBL/GenBank/DDBJ databases">
        <authorList>
            <person name="McCorrison J."/>
            <person name="Sanka R."/>
            <person name="Torralba M."/>
            <person name="Gillis M."/>
            <person name="Haft D.H."/>
            <person name="Methe B."/>
            <person name="Sutton G."/>
            <person name="Nelson K.E."/>
        </authorList>
    </citation>
    <scope>NUCLEOTIDE SEQUENCE [LARGE SCALE GENOMIC DNA]</scope>
    <source>
        <strain evidence="2 3">DNF00040</strain>
    </source>
</reference>
<dbReference type="InterPro" id="IPR036380">
    <property type="entry name" value="Isochorismatase-like_sf"/>
</dbReference>
<dbReference type="OrthoDB" id="9796958at2"/>